<dbReference type="InterPro" id="IPR017964">
    <property type="entry name" value="DNA-dir_DNA_pol_B_CS"/>
</dbReference>
<dbReference type="GeneID" id="18559939"/>
<dbReference type="GO" id="GO:0003677">
    <property type="term" value="F:DNA binding"/>
    <property type="evidence" value="ECO:0007669"/>
    <property type="project" value="UniProtKB-KW"/>
</dbReference>
<evidence type="ECO:0000259" key="13">
    <source>
        <dbReference type="Pfam" id="PF00136"/>
    </source>
</evidence>
<dbReference type="EC" id="2.7.7.7" evidence="12"/>
<evidence type="ECO:0000256" key="7">
    <source>
        <dbReference type="ARBA" id="ARBA00022839"/>
    </source>
</evidence>
<dbReference type="RefSeq" id="YP_009011444.1">
    <property type="nucleotide sequence ID" value="NC_023688.1"/>
</dbReference>
<dbReference type="Gene3D" id="1.10.287.690">
    <property type="entry name" value="Helix hairpin bin"/>
    <property type="match status" value="1"/>
</dbReference>
<evidence type="ECO:0000256" key="11">
    <source>
        <dbReference type="ARBA" id="ARBA00049244"/>
    </source>
</evidence>
<feature type="domain" description="DNA-directed DNA polymerase family B multifunctional" evidence="13">
    <location>
        <begin position="563"/>
        <end position="655"/>
    </location>
</feature>
<dbReference type="GO" id="GO:0039693">
    <property type="term" value="P:viral DNA genome replication"/>
    <property type="evidence" value="ECO:0007669"/>
    <property type="project" value="UniProtKB-KW"/>
</dbReference>
<dbReference type="InterPro" id="IPR006133">
    <property type="entry name" value="DNA-dir_DNA_pol_B_exonuc"/>
</dbReference>
<comment type="similarity">
    <text evidence="1 12">Belongs to the DNA polymerase type-B family.</text>
</comment>
<evidence type="ECO:0000256" key="12">
    <source>
        <dbReference type="RuleBase" id="RU000442"/>
    </source>
</evidence>
<evidence type="ECO:0000256" key="1">
    <source>
        <dbReference type="ARBA" id="ARBA00005755"/>
    </source>
</evidence>
<dbReference type="PRINTS" id="PR00106">
    <property type="entry name" value="DNAPOLB"/>
</dbReference>
<dbReference type="InterPro" id="IPR006172">
    <property type="entry name" value="DNA-dir_DNA_pol_B"/>
</dbReference>
<feature type="domain" description="DNA-directed DNA polymerase family B exonuclease" evidence="14">
    <location>
        <begin position="102"/>
        <end position="282"/>
    </location>
</feature>
<dbReference type="GO" id="GO:0004527">
    <property type="term" value="F:exonuclease activity"/>
    <property type="evidence" value="ECO:0007669"/>
    <property type="project" value="UniProtKB-KW"/>
</dbReference>
<dbReference type="Gene3D" id="3.30.342.10">
    <property type="entry name" value="DNA Polymerase, chain B, domain 1"/>
    <property type="match status" value="1"/>
</dbReference>
<evidence type="ECO:0000256" key="3">
    <source>
        <dbReference type="ARBA" id="ARBA00022695"/>
    </source>
</evidence>
<organism evidence="15 16">
    <name type="scientific">Aeromonas phage PX29</name>
    <dbReference type="NCBI Taxonomy" id="926067"/>
    <lineage>
        <taxon>Viruses</taxon>
        <taxon>Duplodnaviria</taxon>
        <taxon>Heunggongvirae</taxon>
        <taxon>Uroviricota</taxon>
        <taxon>Caudoviricetes</taxon>
        <taxon>Pantevenvirales</taxon>
        <taxon>Straboviridae</taxon>
        <taxon>Angelvirus</taxon>
        <taxon>Angelvirus px29</taxon>
    </lineage>
</organism>
<dbReference type="GO" id="GO:0003887">
    <property type="term" value="F:DNA-directed DNA polymerase activity"/>
    <property type="evidence" value="ECO:0007669"/>
    <property type="project" value="UniProtKB-KW"/>
</dbReference>
<evidence type="ECO:0000256" key="4">
    <source>
        <dbReference type="ARBA" id="ARBA00022705"/>
    </source>
</evidence>
<comment type="catalytic activity">
    <reaction evidence="11 12">
        <text>DNA(n) + a 2'-deoxyribonucleoside 5'-triphosphate = DNA(n+1) + diphosphate</text>
        <dbReference type="Rhea" id="RHEA:22508"/>
        <dbReference type="Rhea" id="RHEA-COMP:17339"/>
        <dbReference type="Rhea" id="RHEA-COMP:17340"/>
        <dbReference type="ChEBI" id="CHEBI:33019"/>
        <dbReference type="ChEBI" id="CHEBI:61560"/>
        <dbReference type="ChEBI" id="CHEBI:173112"/>
        <dbReference type="EC" id="2.7.7.7"/>
    </reaction>
</comment>
<gene>
    <name evidence="15" type="primary">43</name>
    <name evidence="15" type="ORF">PX29p015</name>
</gene>
<dbReference type="InterPro" id="IPR050240">
    <property type="entry name" value="DNA_pol_type-B"/>
</dbReference>
<proteinExistence type="inferred from homology"/>
<keyword evidence="5" id="KW-0540">Nuclease</keyword>
<keyword evidence="6" id="KW-0378">Hydrolase</keyword>
<keyword evidence="16" id="KW-1185">Reference proteome</keyword>
<evidence type="ECO:0000256" key="9">
    <source>
        <dbReference type="ARBA" id="ARBA00023109"/>
    </source>
</evidence>
<evidence type="ECO:0000256" key="2">
    <source>
        <dbReference type="ARBA" id="ARBA00022679"/>
    </source>
</evidence>
<dbReference type="Gene3D" id="3.40.1820.10">
    <property type="entry name" value="DnaQ-like 3'-5' exonuclease"/>
    <property type="match status" value="1"/>
</dbReference>
<dbReference type="InterPro" id="IPR023211">
    <property type="entry name" value="DNA_pol_palm_dom_sf"/>
</dbReference>
<dbReference type="OrthoDB" id="165at10239"/>
<dbReference type="Gene3D" id="3.90.1600.10">
    <property type="entry name" value="Palm domain of DNA polymerase"/>
    <property type="match status" value="1"/>
</dbReference>
<keyword evidence="3 12" id="KW-0548">Nucleotidyltransferase</keyword>
<dbReference type="GO" id="GO:0000166">
    <property type="term" value="F:nucleotide binding"/>
    <property type="evidence" value="ECO:0007669"/>
    <property type="project" value="InterPro"/>
</dbReference>
<dbReference type="InterPro" id="IPR012337">
    <property type="entry name" value="RNaseH-like_sf"/>
</dbReference>
<dbReference type="InterPro" id="IPR006134">
    <property type="entry name" value="DNA-dir_DNA_pol_B_multi_dom"/>
</dbReference>
<evidence type="ECO:0000256" key="8">
    <source>
        <dbReference type="ARBA" id="ARBA00022932"/>
    </source>
</evidence>
<evidence type="ECO:0000256" key="10">
    <source>
        <dbReference type="ARBA" id="ARBA00023125"/>
    </source>
</evidence>
<evidence type="ECO:0000259" key="14">
    <source>
        <dbReference type="Pfam" id="PF03104"/>
    </source>
</evidence>
<keyword evidence="8 12" id="KW-0239">DNA-directed DNA polymerase</keyword>
<accession>E5DPU8</accession>
<keyword evidence="7" id="KW-0269">Exonuclease</keyword>
<name>E5DPU8_9CAUD</name>
<dbReference type="Proteomes" id="UP000008726">
    <property type="component" value="Segment"/>
</dbReference>
<evidence type="ECO:0000313" key="15">
    <source>
        <dbReference type="EMBL" id="ADQ52734.1"/>
    </source>
</evidence>
<dbReference type="Gene3D" id="3.30.420.10">
    <property type="entry name" value="Ribonuclease H-like superfamily/Ribonuclease H"/>
    <property type="match status" value="1"/>
</dbReference>
<evidence type="ECO:0000313" key="16">
    <source>
        <dbReference type="Proteomes" id="UP000008726"/>
    </source>
</evidence>
<dbReference type="Gene3D" id="1.20.1280.300">
    <property type="match status" value="1"/>
</dbReference>
<keyword evidence="9" id="KW-1194">Viral DNA replication</keyword>
<dbReference type="SUPFAM" id="SSF53098">
    <property type="entry name" value="Ribonuclease H-like"/>
    <property type="match status" value="1"/>
</dbReference>
<dbReference type="SMART" id="SM00486">
    <property type="entry name" value="POLBc"/>
    <property type="match status" value="1"/>
</dbReference>
<dbReference type="GO" id="GO:0006261">
    <property type="term" value="P:DNA-templated DNA replication"/>
    <property type="evidence" value="ECO:0007669"/>
    <property type="project" value="TreeGrafter"/>
</dbReference>
<dbReference type="SUPFAM" id="SSF56672">
    <property type="entry name" value="DNA/RNA polymerases"/>
    <property type="match status" value="1"/>
</dbReference>
<dbReference type="InterPro" id="IPR043502">
    <property type="entry name" value="DNA/RNA_pol_sf"/>
</dbReference>
<dbReference type="KEGG" id="vg:18559939"/>
<keyword evidence="2 12" id="KW-0808">Transferase</keyword>
<dbReference type="EMBL" id="GU396103">
    <property type="protein sequence ID" value="ADQ52734.1"/>
    <property type="molecule type" value="Genomic_DNA"/>
</dbReference>
<keyword evidence="4 12" id="KW-0235">DNA replication</keyword>
<feature type="domain" description="DNA-directed DNA polymerase family B multifunctional" evidence="13">
    <location>
        <begin position="366"/>
        <end position="489"/>
    </location>
</feature>
<evidence type="ECO:0000256" key="6">
    <source>
        <dbReference type="ARBA" id="ARBA00022801"/>
    </source>
</evidence>
<dbReference type="PANTHER" id="PTHR10322:SF23">
    <property type="entry name" value="DNA POLYMERASE DELTA CATALYTIC SUBUNIT"/>
    <property type="match status" value="1"/>
</dbReference>
<dbReference type="InterPro" id="IPR036397">
    <property type="entry name" value="RNaseH_sf"/>
</dbReference>
<dbReference type="Pfam" id="PF03104">
    <property type="entry name" value="DNA_pol_B_exo1"/>
    <property type="match status" value="1"/>
</dbReference>
<reference evidence="15 16" key="1">
    <citation type="journal article" date="2010" name="Virol. J.">
        <title>Genomes of the T4-related bacteriophages as windows on microbial genome evolution.</title>
        <authorList>
            <person name="Petrov V.M."/>
            <person name="Ratnayaka S."/>
            <person name="Nolan J.M."/>
            <person name="Miller E.S."/>
            <person name="Karam J.D."/>
        </authorList>
    </citation>
    <scope>NUCLEOTIDE SEQUENCE [LARGE SCALE GENOMIC DNA]</scope>
</reference>
<dbReference type="Pfam" id="PF00136">
    <property type="entry name" value="DNA_pol_B"/>
    <property type="match status" value="2"/>
</dbReference>
<dbReference type="PANTHER" id="PTHR10322">
    <property type="entry name" value="DNA POLYMERASE CATALYTIC SUBUNIT"/>
    <property type="match status" value="1"/>
</dbReference>
<dbReference type="PROSITE" id="PS00116">
    <property type="entry name" value="DNA_POLYMERASE_B"/>
    <property type="match status" value="1"/>
</dbReference>
<protein>
    <recommendedName>
        <fullName evidence="12">DNA polymerase</fullName>
        <ecNumber evidence="12">2.7.7.7</ecNumber>
    </recommendedName>
</protein>
<sequence length="920" mass="106498">MFYTNICIQGNQVLERFIDDSGLSRTRKVPFKPIMYKHSANGDLKDIYGRAAVAVQHDSIGDARRWMKEMRDINREPLGMDDFILQYLYHTYSGPISFNYEQLDIAFVDIEVPTDGPFPEPHICDWEIDGICHYSTKRKKFFLFTTRPWDIAKSILDKDDSGKSVDTLEHVEYTFCASERELLIKYLKFFRDNTPDVFSGWNSEMFDLRYIVNRYRKVLGEVYANKLSPWEQIVERIAHNDDDEDAEEIITYELMGIACIDYMAAYKKFTFKTRPTYRLDYIGQVELGMRKLEMTEKTYLAFSQKNPQRYIDYLIRDVDLLVKLDARLSLMALITSVAYYAKVNYQNVFSPLKTWDAIIHNSLIVQGIVVPENKRSTKEKFAGAFVKEPFPGFYKWIMSFDLTSLYPHIIKWLNISPETIMGQVDVPRTFVKDRMVPDVFGTGMIAKTYEIPKDDMTFAANGMRYTRAKRGIIPTEIDKVFLQRKAAKNAEFTADKIATIAYDIIVGRQDGKLDENNFSTERFDIHSINLSMKGQEFEDFKSVLHSLPSATLSEVVAWCRFMEKLENVNQQARKVLINSLYGALGNQHFRYFDTRNAEAITVSGQLAIRWIMRKMNEYMNAVCNTNQIDYVVYGDTDSIYMTFETFVSQMAARKGIEVDSIEKIRWVDFLSKFAKEKCEPYIDQSYRELAEYTNAYDHQLFMDREIIADTFFITGKKRYAANVWDSEGKRKLDEHGKVVPKLKIMGIETQRSSTPVFAGKSLEKSIKLILTKGEAALQEHVAEVKAAYPTKDYREIASVSSANNIDKNHNNWVPVKGCPGHIKGALAYNKFAEQKRVDMIRSGEKIQIIMLKEPNQLHSPVLAFPSGEKIPDEFELDLNKYLDYTGMYGKHFLKPLENICEAIGWDTEKKTSLTDLFGDW</sequence>
<evidence type="ECO:0000256" key="5">
    <source>
        <dbReference type="ARBA" id="ARBA00022722"/>
    </source>
</evidence>
<keyword evidence="10 12" id="KW-0238">DNA-binding</keyword>